<protein>
    <submittedName>
        <fullName evidence="10">Uncharacterized protein</fullName>
    </submittedName>
</protein>
<keyword evidence="5" id="KW-0997">Cell inner membrane</keyword>
<dbReference type="RefSeq" id="WP_341839936.1">
    <property type="nucleotide sequence ID" value="NZ_CP149792.1"/>
</dbReference>
<accession>A0ABZ2YZC5</accession>
<evidence type="ECO:0000256" key="3">
    <source>
        <dbReference type="ARBA" id="ARBA00022448"/>
    </source>
</evidence>
<evidence type="ECO:0000256" key="2">
    <source>
        <dbReference type="ARBA" id="ARBA00006413"/>
    </source>
</evidence>
<evidence type="ECO:0000256" key="4">
    <source>
        <dbReference type="ARBA" id="ARBA00022475"/>
    </source>
</evidence>
<dbReference type="PANTHER" id="PTHR36106:SF1">
    <property type="entry name" value="ANAEROBIC C4-DICARBOXYLATE TRANSPORTER DCUB"/>
    <property type="match status" value="1"/>
</dbReference>
<keyword evidence="3" id="KW-0813">Transport</keyword>
<keyword evidence="8 9" id="KW-0472">Membrane</keyword>
<evidence type="ECO:0000256" key="1">
    <source>
        <dbReference type="ARBA" id="ARBA00004429"/>
    </source>
</evidence>
<dbReference type="PANTHER" id="PTHR36106">
    <property type="entry name" value="ANAEROBIC C4-DICARBOXYLATE TRANSPORTER DCUB"/>
    <property type="match status" value="1"/>
</dbReference>
<comment type="subcellular location">
    <subcellularLocation>
        <location evidence="1">Cell inner membrane</location>
        <topology evidence="1">Multi-pass membrane protein</topology>
    </subcellularLocation>
</comment>
<sequence>MEFDKTGTTRVGKYLINHSFIRPGFVAVIVSVAMGFLLAGILL</sequence>
<keyword evidence="11" id="KW-1185">Reference proteome</keyword>
<gene>
    <name evidence="10" type="ORF">WJU22_19985</name>
</gene>
<proteinExistence type="inferred from homology"/>
<evidence type="ECO:0000256" key="8">
    <source>
        <dbReference type="ARBA" id="ARBA00023136"/>
    </source>
</evidence>
<organism evidence="10 11">
    <name type="scientific">Chitinophaga caseinilytica</name>
    <dbReference type="NCBI Taxonomy" id="2267521"/>
    <lineage>
        <taxon>Bacteria</taxon>
        <taxon>Pseudomonadati</taxon>
        <taxon>Bacteroidota</taxon>
        <taxon>Chitinophagia</taxon>
        <taxon>Chitinophagales</taxon>
        <taxon>Chitinophagaceae</taxon>
        <taxon>Chitinophaga</taxon>
    </lineage>
</organism>
<evidence type="ECO:0000256" key="5">
    <source>
        <dbReference type="ARBA" id="ARBA00022519"/>
    </source>
</evidence>
<reference evidence="10 11" key="1">
    <citation type="submission" date="2024-03" db="EMBL/GenBank/DDBJ databases">
        <title>Chitinophaga caseinilytica sp. nov., a casein hydrolysing bacterium isolated from forest soil.</title>
        <authorList>
            <person name="Lee D.S."/>
            <person name="Han D.M."/>
            <person name="Baek J.H."/>
            <person name="Choi D.G."/>
            <person name="Jeon J.H."/>
            <person name="Jeon C.O."/>
        </authorList>
    </citation>
    <scope>NUCLEOTIDE SEQUENCE [LARGE SCALE GENOMIC DNA]</scope>
    <source>
        <strain evidence="10 11">KACC 19118</strain>
    </source>
</reference>
<evidence type="ECO:0000313" key="11">
    <source>
        <dbReference type="Proteomes" id="UP001449657"/>
    </source>
</evidence>
<keyword evidence="7 9" id="KW-1133">Transmembrane helix</keyword>
<dbReference type="InterPro" id="IPR004668">
    <property type="entry name" value="Anaer_Dcu_memb_transpt"/>
</dbReference>
<feature type="transmembrane region" description="Helical" evidence="9">
    <location>
        <begin position="20"/>
        <end position="42"/>
    </location>
</feature>
<dbReference type="EMBL" id="CP150096">
    <property type="protein sequence ID" value="WZN45182.1"/>
    <property type="molecule type" value="Genomic_DNA"/>
</dbReference>
<name>A0ABZ2YZC5_9BACT</name>
<evidence type="ECO:0000256" key="7">
    <source>
        <dbReference type="ARBA" id="ARBA00022989"/>
    </source>
</evidence>
<evidence type="ECO:0000256" key="6">
    <source>
        <dbReference type="ARBA" id="ARBA00022692"/>
    </source>
</evidence>
<evidence type="ECO:0000256" key="9">
    <source>
        <dbReference type="SAM" id="Phobius"/>
    </source>
</evidence>
<dbReference type="Proteomes" id="UP001449657">
    <property type="component" value="Chromosome"/>
</dbReference>
<keyword evidence="6 9" id="KW-0812">Transmembrane</keyword>
<comment type="similarity">
    <text evidence="2">Belongs to the DcuA/DcuB transporter (TC 2.A.13.1) family.</text>
</comment>
<keyword evidence="4" id="KW-1003">Cell membrane</keyword>
<evidence type="ECO:0000313" key="10">
    <source>
        <dbReference type="EMBL" id="WZN45182.1"/>
    </source>
</evidence>